<evidence type="ECO:0000259" key="6">
    <source>
        <dbReference type="PROSITE" id="PS51007"/>
    </source>
</evidence>
<dbReference type="SUPFAM" id="SSF46626">
    <property type="entry name" value="Cytochrome c"/>
    <property type="match status" value="1"/>
</dbReference>
<accession>A0ABW2QYV6</accession>
<evidence type="ECO:0000256" key="4">
    <source>
        <dbReference type="PROSITE-ProRule" id="PRU00433"/>
    </source>
</evidence>
<protein>
    <submittedName>
        <fullName evidence="7">C-type cytochrome</fullName>
    </submittedName>
</protein>
<dbReference type="EMBL" id="JBHTBQ010000027">
    <property type="protein sequence ID" value="MFC7420778.1"/>
    <property type="molecule type" value="Genomic_DNA"/>
</dbReference>
<dbReference type="InterPro" id="IPR051459">
    <property type="entry name" value="Cytochrome_c-type_DH"/>
</dbReference>
<feature type="chain" id="PRO_5047343854" evidence="5">
    <location>
        <begin position="22"/>
        <end position="130"/>
    </location>
</feature>
<dbReference type="PANTHER" id="PTHR35008:SF8">
    <property type="entry name" value="ALCOHOL DEHYDROGENASE CYTOCHROME C SUBUNIT"/>
    <property type="match status" value="1"/>
</dbReference>
<feature type="domain" description="Cytochrome c" evidence="6">
    <location>
        <begin position="22"/>
        <end position="111"/>
    </location>
</feature>
<dbReference type="InterPro" id="IPR036909">
    <property type="entry name" value="Cyt_c-like_dom_sf"/>
</dbReference>
<dbReference type="Pfam" id="PF00034">
    <property type="entry name" value="Cytochrom_C"/>
    <property type="match status" value="1"/>
</dbReference>
<gene>
    <name evidence="7" type="ORF">ACFQNF_12955</name>
</gene>
<evidence type="ECO:0000313" key="7">
    <source>
        <dbReference type="EMBL" id="MFC7420778.1"/>
    </source>
</evidence>
<dbReference type="PROSITE" id="PS51007">
    <property type="entry name" value="CYTC"/>
    <property type="match status" value="1"/>
</dbReference>
<sequence>MIIMKPLLFILTAFASFQALAIDVSAGKAVYEKTCTSCHMANGDGLAGAFPPLNKSDYFKKTNASALIKIIDQGLNGEITVNGQKYISAMPAQNLNDQEITDVLNYVSVAMNSGKPIFKVDQVKKLRIPK</sequence>
<keyword evidence="5" id="KW-0732">Signal</keyword>
<dbReference type="Proteomes" id="UP001596473">
    <property type="component" value="Unassembled WGS sequence"/>
</dbReference>
<reference evidence="8" key="1">
    <citation type="journal article" date="2019" name="Int. J. Syst. Evol. Microbiol.">
        <title>The Global Catalogue of Microorganisms (GCM) 10K type strain sequencing project: providing services to taxonomists for standard genome sequencing and annotation.</title>
        <authorList>
            <consortium name="The Broad Institute Genomics Platform"/>
            <consortium name="The Broad Institute Genome Sequencing Center for Infectious Disease"/>
            <person name="Wu L."/>
            <person name="Ma J."/>
        </authorList>
    </citation>
    <scope>NUCLEOTIDE SEQUENCE [LARGE SCALE GENOMIC DNA]</scope>
    <source>
        <strain evidence="8">CCUG 62945</strain>
    </source>
</reference>
<proteinExistence type="predicted"/>
<dbReference type="RefSeq" id="WP_380188373.1">
    <property type="nucleotide sequence ID" value="NZ_JBHTBQ010000027.1"/>
</dbReference>
<comment type="caution">
    <text evidence="7">The sequence shown here is derived from an EMBL/GenBank/DDBJ whole genome shotgun (WGS) entry which is preliminary data.</text>
</comment>
<name>A0ABW2QYV6_9NEIS</name>
<evidence type="ECO:0000256" key="5">
    <source>
        <dbReference type="SAM" id="SignalP"/>
    </source>
</evidence>
<evidence type="ECO:0000256" key="3">
    <source>
        <dbReference type="ARBA" id="ARBA00023004"/>
    </source>
</evidence>
<dbReference type="PANTHER" id="PTHR35008">
    <property type="entry name" value="BLL4482 PROTEIN-RELATED"/>
    <property type="match status" value="1"/>
</dbReference>
<keyword evidence="3 4" id="KW-0408">Iron</keyword>
<evidence type="ECO:0000256" key="1">
    <source>
        <dbReference type="ARBA" id="ARBA00022617"/>
    </source>
</evidence>
<organism evidence="7 8">
    <name type="scientific">Iodobacter arcticus</name>
    <dbReference type="NCBI Taxonomy" id="590593"/>
    <lineage>
        <taxon>Bacteria</taxon>
        <taxon>Pseudomonadati</taxon>
        <taxon>Pseudomonadota</taxon>
        <taxon>Betaproteobacteria</taxon>
        <taxon>Neisseriales</taxon>
        <taxon>Chitinibacteraceae</taxon>
        <taxon>Iodobacter</taxon>
    </lineage>
</organism>
<keyword evidence="8" id="KW-1185">Reference proteome</keyword>
<keyword evidence="1 4" id="KW-0349">Heme</keyword>
<evidence type="ECO:0000256" key="2">
    <source>
        <dbReference type="ARBA" id="ARBA00022723"/>
    </source>
</evidence>
<dbReference type="InterPro" id="IPR009056">
    <property type="entry name" value="Cyt_c-like_dom"/>
</dbReference>
<feature type="signal peptide" evidence="5">
    <location>
        <begin position="1"/>
        <end position="21"/>
    </location>
</feature>
<evidence type="ECO:0000313" key="8">
    <source>
        <dbReference type="Proteomes" id="UP001596473"/>
    </source>
</evidence>
<dbReference type="Gene3D" id="1.10.760.10">
    <property type="entry name" value="Cytochrome c-like domain"/>
    <property type="match status" value="1"/>
</dbReference>
<keyword evidence="2 4" id="KW-0479">Metal-binding</keyword>